<dbReference type="EMBL" id="CP062006">
    <property type="protein sequence ID" value="QTC88083.1"/>
    <property type="molecule type" value="Genomic_DNA"/>
</dbReference>
<reference evidence="1 2" key="1">
    <citation type="submission" date="2020-09" db="EMBL/GenBank/DDBJ databases">
        <title>Brevundimonas sp. LVF1 isolated from an oligotrophic pond in Goettingen, Germany.</title>
        <authorList>
            <person name="Friedrich I."/>
            <person name="Klassen A."/>
            <person name="Neubauer H."/>
            <person name="Schneider D."/>
            <person name="Hertel R."/>
            <person name="Daniel R."/>
        </authorList>
    </citation>
    <scope>NUCLEOTIDE SEQUENCE [LARGE SCALE GENOMIC DNA]</scope>
    <source>
        <strain evidence="1 2">LVF1</strain>
    </source>
</reference>
<dbReference type="RefSeq" id="WP_207825039.1">
    <property type="nucleotide sequence ID" value="NZ_CP062006.1"/>
</dbReference>
<evidence type="ECO:0000313" key="1">
    <source>
        <dbReference type="EMBL" id="QTC88083.1"/>
    </source>
</evidence>
<sequence length="140" mass="15204">MSVPVIKALTKRIRKRIGSSELAAMACGLSNKGAWSLYESENHPDTTLPLHRFLECANDAEKQALIDLIRLAMEGDDVPECANTEASETTEAAADLQRAVREALRDGTLTPMERRTITEQAMTVKANADDVIQAVHGGAK</sequence>
<keyword evidence="2" id="KW-1185">Reference proteome</keyword>
<gene>
    <name evidence="1" type="ORF">IFE19_01355</name>
</gene>
<name>A0ABX7SNS7_9CAUL</name>
<evidence type="ECO:0000313" key="2">
    <source>
        <dbReference type="Proteomes" id="UP000663942"/>
    </source>
</evidence>
<organism evidence="1 2">
    <name type="scientific">Brevundimonas pondensis</name>
    <dbReference type="NCBI Taxonomy" id="2774189"/>
    <lineage>
        <taxon>Bacteria</taxon>
        <taxon>Pseudomonadati</taxon>
        <taxon>Pseudomonadota</taxon>
        <taxon>Alphaproteobacteria</taxon>
        <taxon>Caulobacterales</taxon>
        <taxon>Caulobacteraceae</taxon>
        <taxon>Brevundimonas</taxon>
    </lineage>
</organism>
<accession>A0ABX7SNS7</accession>
<protein>
    <recommendedName>
        <fullName evidence="3">XRE family transcriptional regulator</fullName>
    </recommendedName>
</protein>
<evidence type="ECO:0008006" key="3">
    <source>
        <dbReference type="Google" id="ProtNLM"/>
    </source>
</evidence>
<dbReference type="Proteomes" id="UP000663942">
    <property type="component" value="Chromosome"/>
</dbReference>
<proteinExistence type="predicted"/>